<sequence>MTSLPSESLTGPVRVLVRTRPVHLQAIHPSVEQANTALINRLCASDRQSITLGL</sequence>
<keyword evidence="2" id="KW-1185">Reference proteome</keyword>
<proteinExistence type="predicted"/>
<dbReference type="OrthoDB" id="3924126at2759"/>
<dbReference type="Proteomes" id="UP000800200">
    <property type="component" value="Unassembled WGS sequence"/>
</dbReference>
<organism evidence="1 2">
    <name type="scientific">Zopfia rhizophila CBS 207.26</name>
    <dbReference type="NCBI Taxonomy" id="1314779"/>
    <lineage>
        <taxon>Eukaryota</taxon>
        <taxon>Fungi</taxon>
        <taxon>Dikarya</taxon>
        <taxon>Ascomycota</taxon>
        <taxon>Pezizomycotina</taxon>
        <taxon>Dothideomycetes</taxon>
        <taxon>Dothideomycetes incertae sedis</taxon>
        <taxon>Zopfiaceae</taxon>
        <taxon>Zopfia</taxon>
    </lineage>
</organism>
<name>A0A6A6DXH2_9PEZI</name>
<dbReference type="EMBL" id="ML994644">
    <property type="protein sequence ID" value="KAF2183052.1"/>
    <property type="molecule type" value="Genomic_DNA"/>
</dbReference>
<gene>
    <name evidence="1" type="ORF">K469DRAFT_711010</name>
</gene>
<dbReference type="AlphaFoldDB" id="A0A6A6DXH2"/>
<evidence type="ECO:0000313" key="1">
    <source>
        <dbReference type="EMBL" id="KAF2183052.1"/>
    </source>
</evidence>
<protein>
    <submittedName>
        <fullName evidence="1">Uncharacterized protein</fullName>
    </submittedName>
</protein>
<evidence type="ECO:0000313" key="2">
    <source>
        <dbReference type="Proteomes" id="UP000800200"/>
    </source>
</evidence>
<reference evidence="1" key="1">
    <citation type="journal article" date="2020" name="Stud. Mycol.">
        <title>101 Dothideomycetes genomes: a test case for predicting lifestyles and emergence of pathogens.</title>
        <authorList>
            <person name="Haridas S."/>
            <person name="Albert R."/>
            <person name="Binder M."/>
            <person name="Bloem J."/>
            <person name="Labutti K."/>
            <person name="Salamov A."/>
            <person name="Andreopoulos B."/>
            <person name="Baker S."/>
            <person name="Barry K."/>
            <person name="Bills G."/>
            <person name="Bluhm B."/>
            <person name="Cannon C."/>
            <person name="Castanera R."/>
            <person name="Culley D."/>
            <person name="Daum C."/>
            <person name="Ezra D."/>
            <person name="Gonzalez J."/>
            <person name="Henrissat B."/>
            <person name="Kuo A."/>
            <person name="Liang C."/>
            <person name="Lipzen A."/>
            <person name="Lutzoni F."/>
            <person name="Magnuson J."/>
            <person name="Mondo S."/>
            <person name="Nolan M."/>
            <person name="Ohm R."/>
            <person name="Pangilinan J."/>
            <person name="Park H.-J."/>
            <person name="Ramirez L."/>
            <person name="Alfaro M."/>
            <person name="Sun H."/>
            <person name="Tritt A."/>
            <person name="Yoshinaga Y."/>
            <person name="Zwiers L.-H."/>
            <person name="Turgeon B."/>
            <person name="Goodwin S."/>
            <person name="Spatafora J."/>
            <person name="Crous P."/>
            <person name="Grigoriev I."/>
        </authorList>
    </citation>
    <scope>NUCLEOTIDE SEQUENCE</scope>
    <source>
        <strain evidence="1">CBS 207.26</strain>
    </source>
</reference>
<accession>A0A6A6DXH2</accession>